<evidence type="ECO:0000313" key="2">
    <source>
        <dbReference type="EMBL" id="SFJ81865.1"/>
    </source>
</evidence>
<dbReference type="Proteomes" id="UP000199445">
    <property type="component" value="Unassembled WGS sequence"/>
</dbReference>
<evidence type="ECO:0000313" key="3">
    <source>
        <dbReference type="Proteomes" id="UP000199445"/>
    </source>
</evidence>
<accession>A0A1I3UG69</accession>
<proteinExistence type="predicted"/>
<reference evidence="2 3" key="1">
    <citation type="submission" date="2016-10" db="EMBL/GenBank/DDBJ databases">
        <authorList>
            <person name="de Groot N.N."/>
        </authorList>
    </citation>
    <scope>NUCLEOTIDE SEQUENCE [LARGE SCALE GENOMIC DNA]</scope>
    <source>
        <strain evidence="2 3">IBRC-M 10445</strain>
    </source>
</reference>
<keyword evidence="3" id="KW-1185">Reference proteome</keyword>
<dbReference type="RefSeq" id="WP_091704095.1">
    <property type="nucleotide sequence ID" value="NZ_BMYN01000012.1"/>
</dbReference>
<evidence type="ECO:0000256" key="1">
    <source>
        <dbReference type="SAM" id="MobiDB-lite"/>
    </source>
</evidence>
<dbReference type="AlphaFoldDB" id="A0A1I3UG69"/>
<gene>
    <name evidence="2" type="ORF">SAMN05216429_106103</name>
</gene>
<name>A0A1I3UG69_9GAMM</name>
<dbReference type="CDD" id="cd09729">
    <property type="entry name" value="Cse1_I-E"/>
    <property type="match status" value="1"/>
</dbReference>
<sequence length="550" mass="62059">MNLLRDPWLPFQKRDGHTEYLAITSMALPEVVDLALPRADFQGAAYQFLIGLLQTAFAPENADVWMDRYEAPPSEGELAEPLDAFAEGFELEDGGPCFMQDYESLEEEPANSIAGLLIDSPGASTIQNNTDHFVKEGRAEAICPECAAIALFTMQINAPSGGKGYRTGLRGGGPLTTLLMPASSTSTLWEKLWINVLKRDQLDGEQVSQADPQVFPWMEPTRTSEKGQQVLPTQVHPLHVYWAMPRRYRLAFDNREASCDLCGRQGSRMVTGLRARNYGNNYGGPWVHPLTPYRKDPKKPQEPPLSIKGQPGGIGYRHWDSLVFIDEKGEGNLPAENVKDYPRKADECEAEDIALPRVARLWAFGYDMDNMKPRGWVGTQLPFLAMPESQQERMQSWLRMMIGYASDVCRQLKRSTKEAWFKRPSDAKGDLDYIDSRFWETTEQRFFDALSELGSHLLDDDIERMPQAVAQNWYLYVRKQALIIFDDLTLGGPPETLNLKRITQARNGFTSWFGKNKSAKNFRKLAGMDSLPEEGQSSGSRQTVTDKEQP</sequence>
<dbReference type="InterPro" id="IPR013381">
    <property type="entry name" value="CRISPR-assoc_prot_Cse1"/>
</dbReference>
<feature type="region of interest" description="Disordered" evidence="1">
    <location>
        <begin position="527"/>
        <end position="550"/>
    </location>
</feature>
<protein>
    <submittedName>
        <fullName evidence="2">CRISPR-associated protein, Cse1 family</fullName>
    </submittedName>
</protein>
<dbReference type="NCBIfam" id="TIGR02547">
    <property type="entry name" value="casA_cse1"/>
    <property type="match status" value="1"/>
</dbReference>
<dbReference type="EMBL" id="FOSC01000006">
    <property type="protein sequence ID" value="SFJ81865.1"/>
    <property type="molecule type" value="Genomic_DNA"/>
</dbReference>
<dbReference type="Pfam" id="PF09481">
    <property type="entry name" value="CRISPR_Cse1"/>
    <property type="match status" value="1"/>
</dbReference>
<dbReference type="OrthoDB" id="5392377at2"/>
<organism evidence="2 3">
    <name type="scientific">Marinobacter persicus</name>
    <dbReference type="NCBI Taxonomy" id="930118"/>
    <lineage>
        <taxon>Bacteria</taxon>
        <taxon>Pseudomonadati</taxon>
        <taxon>Pseudomonadota</taxon>
        <taxon>Gammaproteobacteria</taxon>
        <taxon>Pseudomonadales</taxon>
        <taxon>Marinobacteraceae</taxon>
        <taxon>Marinobacter</taxon>
    </lineage>
</organism>